<dbReference type="InterPro" id="IPR011723">
    <property type="entry name" value="Znf/thioredoxin_put"/>
</dbReference>
<keyword evidence="1" id="KW-0862">Zinc</keyword>
<evidence type="ECO:0000259" key="2">
    <source>
        <dbReference type="PROSITE" id="PS50089"/>
    </source>
</evidence>
<evidence type="ECO:0000256" key="1">
    <source>
        <dbReference type="PROSITE-ProRule" id="PRU00175"/>
    </source>
</evidence>
<keyword evidence="1" id="KW-0479">Metal-binding</keyword>
<keyword evidence="4" id="KW-1185">Reference proteome</keyword>
<dbReference type="Proteomes" id="UP000789595">
    <property type="component" value="Unassembled WGS sequence"/>
</dbReference>
<organism evidence="3 4">
    <name type="scientific">Pelagomonas calceolata</name>
    <dbReference type="NCBI Taxonomy" id="35677"/>
    <lineage>
        <taxon>Eukaryota</taxon>
        <taxon>Sar</taxon>
        <taxon>Stramenopiles</taxon>
        <taxon>Ochrophyta</taxon>
        <taxon>Pelagophyceae</taxon>
        <taxon>Pelagomonadales</taxon>
        <taxon>Pelagomonadaceae</taxon>
        <taxon>Pelagomonas</taxon>
    </lineage>
</organism>
<name>A0A8J2S9U8_9STRA</name>
<gene>
    <name evidence="3" type="ORF">PECAL_1P06650</name>
</gene>
<evidence type="ECO:0000313" key="3">
    <source>
        <dbReference type="EMBL" id="CAH0364309.1"/>
    </source>
</evidence>
<dbReference type="InterPro" id="IPR001841">
    <property type="entry name" value="Znf_RING"/>
</dbReference>
<comment type="caution">
    <text evidence="3">The sequence shown here is derived from an EMBL/GenBank/DDBJ whole genome shotgun (WGS) entry which is preliminary data.</text>
</comment>
<keyword evidence="1" id="KW-0863">Zinc-finger</keyword>
<dbReference type="EMBL" id="CAKKNE010000001">
    <property type="protein sequence ID" value="CAH0364309.1"/>
    <property type="molecule type" value="Genomic_DNA"/>
</dbReference>
<dbReference type="NCBIfam" id="TIGR02098">
    <property type="entry name" value="MJ0042_CXXC"/>
    <property type="match status" value="1"/>
</dbReference>
<reference evidence="3" key="1">
    <citation type="submission" date="2021-11" db="EMBL/GenBank/DDBJ databases">
        <authorList>
            <consortium name="Genoscope - CEA"/>
            <person name="William W."/>
        </authorList>
    </citation>
    <scope>NUCLEOTIDE SEQUENCE</scope>
</reference>
<accession>A0A8J2S9U8</accession>
<proteinExistence type="predicted"/>
<dbReference type="AlphaFoldDB" id="A0A8J2S9U8"/>
<sequence length="254" mass="27807">MAEAVAASAAGEGTCAICLEETPLAALPCCDNATTTESTTRFCLECLRMNCEHGGGVARCPRCRAWISVEDEEVVAHDGTGRCSICMQEPRVLVARGRAPDGGSVAICDACWLGNQIALRYECQGCGGVQRIPHPMWRYQTDGPEAFGHTPWACHVRCGTYTRWRVIPEDVARVPHGDAPESWGVDIVRQIRARQGRERRRAALREAGERQRRERQARVARAARAVEPAAAVEPAVELHDAMAAEEEAGRCRVM</sequence>
<dbReference type="PROSITE" id="PS50089">
    <property type="entry name" value="ZF_RING_2"/>
    <property type="match status" value="1"/>
</dbReference>
<dbReference type="OrthoDB" id="42146at2759"/>
<dbReference type="GO" id="GO:0008270">
    <property type="term" value="F:zinc ion binding"/>
    <property type="evidence" value="ECO:0007669"/>
    <property type="project" value="UniProtKB-KW"/>
</dbReference>
<protein>
    <recommendedName>
        <fullName evidence="2">RING-type domain-containing protein</fullName>
    </recommendedName>
</protein>
<evidence type="ECO:0000313" key="4">
    <source>
        <dbReference type="Proteomes" id="UP000789595"/>
    </source>
</evidence>
<feature type="domain" description="RING-type" evidence="2">
    <location>
        <begin position="15"/>
        <end position="64"/>
    </location>
</feature>
<dbReference type="SUPFAM" id="SSF57850">
    <property type="entry name" value="RING/U-box"/>
    <property type="match status" value="1"/>
</dbReference>